<sequence>MVDSSDISSSLRRAVRLLHRRLGFDRARPPATSTILTASEHPVF</sequence>
<name>A0A0S2FHX9_LYSAN</name>
<accession>A0A0S2FHX9</accession>
<organism evidence="1 2">
    <name type="scientific">Lysobacter antibioticus</name>
    <dbReference type="NCBI Taxonomy" id="84531"/>
    <lineage>
        <taxon>Bacteria</taxon>
        <taxon>Pseudomonadati</taxon>
        <taxon>Pseudomonadota</taxon>
        <taxon>Gammaproteobacteria</taxon>
        <taxon>Lysobacterales</taxon>
        <taxon>Lysobacteraceae</taxon>
        <taxon>Lysobacter</taxon>
    </lineage>
</organism>
<dbReference type="Proteomes" id="UP000060787">
    <property type="component" value="Chromosome"/>
</dbReference>
<keyword evidence="2" id="KW-1185">Reference proteome</keyword>
<dbReference type="AlphaFoldDB" id="A0A0S2FHX9"/>
<dbReference type="EMBL" id="CP011129">
    <property type="protein sequence ID" value="ALN83158.1"/>
    <property type="molecule type" value="Genomic_DNA"/>
</dbReference>
<dbReference type="KEGG" id="lab:LA76x_5056"/>
<dbReference type="PATRIC" id="fig|84531.8.peg.5064"/>
<protein>
    <submittedName>
        <fullName evidence="1">Uncharacterized protein</fullName>
    </submittedName>
</protein>
<evidence type="ECO:0000313" key="1">
    <source>
        <dbReference type="EMBL" id="ALN83158.1"/>
    </source>
</evidence>
<gene>
    <name evidence="1" type="ORF">LA76x_5056</name>
</gene>
<reference evidence="1 2" key="1">
    <citation type="journal article" date="2015" name="BMC Genomics">
        <title>Comparative genomics and metabolic profiling of the genus Lysobacter.</title>
        <authorList>
            <person name="de Bruijn I."/>
            <person name="Cheng X."/>
            <person name="de Jager V."/>
            <person name="Exposito R.G."/>
            <person name="Watrous J."/>
            <person name="Patel N."/>
            <person name="Postma J."/>
            <person name="Dorrestein P.C."/>
            <person name="Kobayashi D."/>
            <person name="Raaijmakers J.M."/>
        </authorList>
    </citation>
    <scope>NUCLEOTIDE SEQUENCE [LARGE SCALE GENOMIC DNA]</scope>
    <source>
        <strain evidence="1 2">76</strain>
    </source>
</reference>
<evidence type="ECO:0000313" key="2">
    <source>
        <dbReference type="Proteomes" id="UP000060787"/>
    </source>
</evidence>
<proteinExistence type="predicted"/>